<dbReference type="EMBL" id="QLNQ01000030">
    <property type="protein sequence ID" value="RCK54576.1"/>
    <property type="molecule type" value="Genomic_DNA"/>
</dbReference>
<proteinExistence type="predicted"/>
<reference evidence="1 2" key="1">
    <citation type="submission" date="2018-06" db="EMBL/GenBank/DDBJ databases">
        <title>Whole genome sequencing of Candida tropicalis (genome annotated by CSBL at Korea University).</title>
        <authorList>
            <person name="Ahn J."/>
        </authorList>
    </citation>
    <scope>NUCLEOTIDE SEQUENCE [LARGE SCALE GENOMIC DNA]</scope>
    <source>
        <strain evidence="1 2">ATCC 20962</strain>
    </source>
</reference>
<evidence type="ECO:0000313" key="1">
    <source>
        <dbReference type="EMBL" id="RCK54576.1"/>
    </source>
</evidence>
<dbReference type="Proteomes" id="UP000253472">
    <property type="component" value="Unassembled WGS sequence"/>
</dbReference>
<organism evidence="1 2">
    <name type="scientific">Candida viswanathii</name>
    <dbReference type="NCBI Taxonomy" id="5486"/>
    <lineage>
        <taxon>Eukaryota</taxon>
        <taxon>Fungi</taxon>
        <taxon>Dikarya</taxon>
        <taxon>Ascomycota</taxon>
        <taxon>Saccharomycotina</taxon>
        <taxon>Pichiomycetes</taxon>
        <taxon>Debaryomycetaceae</taxon>
        <taxon>Candida/Lodderomyces clade</taxon>
        <taxon>Candida</taxon>
    </lineage>
</organism>
<protein>
    <submittedName>
        <fullName evidence="1">Uncharacterized protein</fullName>
    </submittedName>
</protein>
<sequence>MSQLSRRIFFRKYLDVVMSPDDMHRLQTTFARSSRPAAETTSFKREATSTGASGYLSDSATFKVNRMSFNSDKITLKMA</sequence>
<evidence type="ECO:0000313" key="2">
    <source>
        <dbReference type="Proteomes" id="UP000253472"/>
    </source>
</evidence>
<name>A0A367XLP9_9ASCO</name>
<dbReference type="AlphaFoldDB" id="A0A367XLP9"/>
<keyword evidence="2" id="KW-1185">Reference proteome</keyword>
<comment type="caution">
    <text evidence="1">The sequence shown here is derived from an EMBL/GenBank/DDBJ whole genome shotgun (WGS) entry which is preliminary data.</text>
</comment>
<gene>
    <name evidence="1" type="ORF">Cantr_04652</name>
</gene>
<accession>A0A367XLP9</accession>